<dbReference type="AlphaFoldDB" id="A0A2T7G4Q6"/>
<dbReference type="InterPro" id="IPR024651">
    <property type="entry name" value="FAD-SLDH_ssu"/>
</dbReference>
<feature type="signal peptide" evidence="1">
    <location>
        <begin position="1"/>
        <end position="37"/>
    </location>
</feature>
<evidence type="ECO:0000313" key="2">
    <source>
        <dbReference type="EMBL" id="PVA09408.1"/>
    </source>
</evidence>
<name>A0A2T7G4Q6_9RHOB</name>
<reference evidence="2 3" key="1">
    <citation type="submission" date="2018-04" db="EMBL/GenBank/DDBJ databases">
        <title>Pelagivirga bohaiensis gen. nov., sp. nov., a bacterium isolated from the Bohai Sea.</title>
        <authorList>
            <person name="Ji X."/>
        </authorList>
    </citation>
    <scope>NUCLEOTIDE SEQUENCE [LARGE SCALE GENOMIC DNA]</scope>
    <source>
        <strain evidence="2 3">BH-SD19</strain>
    </source>
</reference>
<dbReference type="EMBL" id="QCYH01000008">
    <property type="protein sequence ID" value="PVA09408.1"/>
    <property type="molecule type" value="Genomic_DNA"/>
</dbReference>
<evidence type="ECO:0000256" key="1">
    <source>
        <dbReference type="SAM" id="SignalP"/>
    </source>
</evidence>
<accession>A0A2T7G4Q6</accession>
<comment type="caution">
    <text evidence="2">The sequence shown here is derived from an EMBL/GenBank/DDBJ whole genome shotgun (WGS) entry which is preliminary data.</text>
</comment>
<keyword evidence="3" id="KW-1185">Reference proteome</keyword>
<sequence length="146" mass="15316">MDTNTASSPRLTRRGLLSAVSALAVLPLAQWPKGAMAADLDVGAFLALSKELTGKDDLYEDLAAKMLEAFSQAGKADDIAALVGGGEAAELENSIVATWYTGTSPAADDPNVLFYTDALIWQAMTFATPMAFCNGQMGDWADPPKA</sequence>
<dbReference type="Proteomes" id="UP000244446">
    <property type="component" value="Unassembled WGS sequence"/>
</dbReference>
<organism evidence="2 3">
    <name type="scientific">Pelagivirga sediminicola</name>
    <dbReference type="NCBI Taxonomy" id="2170575"/>
    <lineage>
        <taxon>Bacteria</taxon>
        <taxon>Pseudomonadati</taxon>
        <taxon>Pseudomonadota</taxon>
        <taxon>Alphaproteobacteria</taxon>
        <taxon>Rhodobacterales</taxon>
        <taxon>Paracoccaceae</taxon>
        <taxon>Pelagivirga</taxon>
    </lineage>
</organism>
<protein>
    <submittedName>
        <fullName evidence="2">Ribonucleotide-diphosphate reductase subunit alpha</fullName>
    </submittedName>
</protein>
<dbReference type="InterPro" id="IPR006311">
    <property type="entry name" value="TAT_signal"/>
</dbReference>
<keyword evidence="1" id="KW-0732">Signal</keyword>
<dbReference type="Pfam" id="PF12318">
    <property type="entry name" value="FAD-SLDH"/>
    <property type="match status" value="1"/>
</dbReference>
<dbReference type="OrthoDB" id="8478903at2"/>
<dbReference type="RefSeq" id="WP_108692761.1">
    <property type="nucleotide sequence ID" value="NZ_QCYH01000008.1"/>
</dbReference>
<feature type="chain" id="PRO_5015396365" evidence="1">
    <location>
        <begin position="38"/>
        <end position="146"/>
    </location>
</feature>
<gene>
    <name evidence="2" type="ORF">DC366_13520</name>
</gene>
<dbReference type="PROSITE" id="PS51318">
    <property type="entry name" value="TAT"/>
    <property type="match status" value="1"/>
</dbReference>
<proteinExistence type="predicted"/>
<evidence type="ECO:0000313" key="3">
    <source>
        <dbReference type="Proteomes" id="UP000244446"/>
    </source>
</evidence>